<sequence length="644" mass="73651">MSRSANNGHVSHYPLDIPGATPFERYSHIPVTELHLLVADILQDFMYPSPEMAQLYGSPIGSHTDLAWDVALRKLQQVDPPRFKAITSLHGWPSSRSPLPYRGLFGAGYTLGDIVLSAVERFHREMDCISFHALSVSTYFARVMSQTHPRPVPNTEKTRGKFLGGDFMSAVNWDRKQVGFPRAEGNTGQQPKEHVVGLYDGKQEIGEFTRDYHMPHGLHPRARPIYDRDAGFMYTRRVHWPRNRYGRKNREFVQFPLLFRDGEDKIRLETDQKRWRGRGAHRIPREGDRGRRCFSEPPPRLWSSIIFIGVNVGREIPVPAMKLSQLDKKSRRRSLSRGRIQDMFDWDLDLRQRNNKPRNPAVEESTTEPRCFPCENCSDEDHTMSECAMPCGHCGHWSPGEYEYFQDMIYANIIEEELLPDEEEERHFAPDCPAARNNRCKCLPFPVYHTAKRCYVKCRPGCGHPNPEKHRGNAMTCTYRCCMCGIRNSHAGRDCRLKRCRCGGYHLGQDHSWNPTCRAPDCDKYLCGVHCQSCFSTERPFDEETRKCWKCQGLEKRPEVWGREGEKKRRRWERKVEDVKQLFASGSNGAGGQKEKGQADENGTGNKQNGTQGAKVGGGERKSIFGDAGVRADGACQTPMPDEA</sequence>
<accession>A0AAN7ATY3</accession>
<gene>
    <name evidence="2" type="ORF">QBC40DRAFT_278988</name>
</gene>
<reference evidence="2" key="2">
    <citation type="submission" date="2023-05" db="EMBL/GenBank/DDBJ databases">
        <authorList>
            <consortium name="Lawrence Berkeley National Laboratory"/>
            <person name="Steindorff A."/>
            <person name="Hensen N."/>
            <person name="Bonometti L."/>
            <person name="Westerberg I."/>
            <person name="Brannstrom I.O."/>
            <person name="Guillou S."/>
            <person name="Cros-Aarteil S."/>
            <person name="Calhoun S."/>
            <person name="Haridas S."/>
            <person name="Kuo A."/>
            <person name="Mondo S."/>
            <person name="Pangilinan J."/>
            <person name="Riley R."/>
            <person name="Labutti K."/>
            <person name="Andreopoulos B."/>
            <person name="Lipzen A."/>
            <person name="Chen C."/>
            <person name="Yanf M."/>
            <person name="Daum C."/>
            <person name="Ng V."/>
            <person name="Clum A."/>
            <person name="Ohm R."/>
            <person name="Martin F."/>
            <person name="Silar P."/>
            <person name="Natvig D."/>
            <person name="Lalanne C."/>
            <person name="Gautier V."/>
            <person name="Ament-Velasquez S.L."/>
            <person name="Kruys A."/>
            <person name="Hutchinson M.I."/>
            <person name="Powell A.J."/>
            <person name="Barry K."/>
            <person name="Miller A.N."/>
            <person name="Grigoriev I.V."/>
            <person name="Debuchy R."/>
            <person name="Gladieux P."/>
            <person name="Thoren M.H."/>
            <person name="Johannesson H."/>
        </authorList>
    </citation>
    <scope>NUCLEOTIDE SEQUENCE</scope>
    <source>
        <strain evidence="2">CBS 315.58</strain>
    </source>
</reference>
<evidence type="ECO:0000313" key="3">
    <source>
        <dbReference type="Proteomes" id="UP001303160"/>
    </source>
</evidence>
<feature type="region of interest" description="Disordered" evidence="1">
    <location>
        <begin position="582"/>
        <end position="644"/>
    </location>
</feature>
<evidence type="ECO:0000256" key="1">
    <source>
        <dbReference type="SAM" id="MobiDB-lite"/>
    </source>
</evidence>
<proteinExistence type="predicted"/>
<keyword evidence="3" id="KW-1185">Reference proteome</keyword>
<dbReference type="AlphaFoldDB" id="A0AAN7ATY3"/>
<name>A0AAN7ATY3_9PEZI</name>
<dbReference type="Proteomes" id="UP001303160">
    <property type="component" value="Unassembled WGS sequence"/>
</dbReference>
<dbReference type="EMBL" id="MU863912">
    <property type="protein sequence ID" value="KAK4201021.1"/>
    <property type="molecule type" value="Genomic_DNA"/>
</dbReference>
<evidence type="ECO:0000313" key="2">
    <source>
        <dbReference type="EMBL" id="KAK4201021.1"/>
    </source>
</evidence>
<reference evidence="2" key="1">
    <citation type="journal article" date="2023" name="Mol. Phylogenet. Evol.">
        <title>Genome-scale phylogeny and comparative genomics of the fungal order Sordariales.</title>
        <authorList>
            <person name="Hensen N."/>
            <person name="Bonometti L."/>
            <person name="Westerberg I."/>
            <person name="Brannstrom I.O."/>
            <person name="Guillou S."/>
            <person name="Cros-Aarteil S."/>
            <person name="Calhoun S."/>
            <person name="Haridas S."/>
            <person name="Kuo A."/>
            <person name="Mondo S."/>
            <person name="Pangilinan J."/>
            <person name="Riley R."/>
            <person name="LaButti K."/>
            <person name="Andreopoulos B."/>
            <person name="Lipzen A."/>
            <person name="Chen C."/>
            <person name="Yan M."/>
            <person name="Daum C."/>
            <person name="Ng V."/>
            <person name="Clum A."/>
            <person name="Steindorff A."/>
            <person name="Ohm R.A."/>
            <person name="Martin F."/>
            <person name="Silar P."/>
            <person name="Natvig D.O."/>
            <person name="Lalanne C."/>
            <person name="Gautier V."/>
            <person name="Ament-Velasquez S.L."/>
            <person name="Kruys A."/>
            <person name="Hutchinson M.I."/>
            <person name="Powell A.J."/>
            <person name="Barry K."/>
            <person name="Miller A.N."/>
            <person name="Grigoriev I.V."/>
            <person name="Debuchy R."/>
            <person name="Gladieux P."/>
            <person name="Hiltunen Thoren M."/>
            <person name="Johannesson H."/>
        </authorList>
    </citation>
    <scope>NUCLEOTIDE SEQUENCE</scope>
    <source>
        <strain evidence="2">CBS 315.58</strain>
    </source>
</reference>
<protein>
    <submittedName>
        <fullName evidence="2">Uncharacterized protein</fullName>
    </submittedName>
</protein>
<feature type="compositionally biased region" description="Low complexity" evidence="1">
    <location>
        <begin position="602"/>
        <end position="613"/>
    </location>
</feature>
<organism evidence="2 3">
    <name type="scientific">Triangularia verruculosa</name>
    <dbReference type="NCBI Taxonomy" id="2587418"/>
    <lineage>
        <taxon>Eukaryota</taxon>
        <taxon>Fungi</taxon>
        <taxon>Dikarya</taxon>
        <taxon>Ascomycota</taxon>
        <taxon>Pezizomycotina</taxon>
        <taxon>Sordariomycetes</taxon>
        <taxon>Sordariomycetidae</taxon>
        <taxon>Sordariales</taxon>
        <taxon>Podosporaceae</taxon>
        <taxon>Triangularia</taxon>
    </lineage>
</organism>
<comment type="caution">
    <text evidence="2">The sequence shown here is derived from an EMBL/GenBank/DDBJ whole genome shotgun (WGS) entry which is preliminary data.</text>
</comment>